<gene>
    <name evidence="2" type="ORF">K470DRAFT_919</name>
</gene>
<proteinExistence type="predicted"/>
<feature type="transmembrane region" description="Helical" evidence="1">
    <location>
        <begin position="124"/>
        <end position="142"/>
    </location>
</feature>
<feature type="transmembrane region" description="Helical" evidence="1">
    <location>
        <begin position="92"/>
        <end position="112"/>
    </location>
</feature>
<name>A0A6A7C9V5_9PEZI</name>
<dbReference type="AlphaFoldDB" id="A0A6A7C9V5"/>
<sequence length="143" mass="15138">MSFQTFRAGLPPPSTAFAIAIGLVDITIFGIAGLANPREFGNAYGLPLGREHDNQQDESAQKKGYILALASRNIQNGVLLLTLGCYLRDRRALGASVAVMAISAVADAWIVGKFGVKEMVWGHVFGFCTAVGGGGWLLRGLIS</sequence>
<feature type="transmembrane region" description="Helical" evidence="1">
    <location>
        <begin position="15"/>
        <end position="35"/>
    </location>
</feature>
<keyword evidence="1" id="KW-0812">Transmembrane</keyword>
<evidence type="ECO:0000313" key="2">
    <source>
        <dbReference type="EMBL" id="KAF2864304.1"/>
    </source>
</evidence>
<dbReference type="EMBL" id="MU005957">
    <property type="protein sequence ID" value="KAF2864304.1"/>
    <property type="molecule type" value="Genomic_DNA"/>
</dbReference>
<organism evidence="2 3">
    <name type="scientific">Piedraia hortae CBS 480.64</name>
    <dbReference type="NCBI Taxonomy" id="1314780"/>
    <lineage>
        <taxon>Eukaryota</taxon>
        <taxon>Fungi</taxon>
        <taxon>Dikarya</taxon>
        <taxon>Ascomycota</taxon>
        <taxon>Pezizomycotina</taxon>
        <taxon>Dothideomycetes</taxon>
        <taxon>Dothideomycetidae</taxon>
        <taxon>Capnodiales</taxon>
        <taxon>Piedraiaceae</taxon>
        <taxon>Piedraia</taxon>
    </lineage>
</organism>
<keyword evidence="3" id="KW-1185">Reference proteome</keyword>
<dbReference type="InterPro" id="IPR025363">
    <property type="entry name" value="DUF4267"/>
</dbReference>
<keyword evidence="1" id="KW-0472">Membrane</keyword>
<evidence type="ECO:0008006" key="4">
    <source>
        <dbReference type="Google" id="ProtNLM"/>
    </source>
</evidence>
<accession>A0A6A7C9V5</accession>
<keyword evidence="1" id="KW-1133">Transmembrane helix</keyword>
<evidence type="ECO:0000256" key="1">
    <source>
        <dbReference type="SAM" id="Phobius"/>
    </source>
</evidence>
<protein>
    <recommendedName>
        <fullName evidence="4">DUF4267 domain-containing protein</fullName>
    </recommendedName>
</protein>
<evidence type="ECO:0000313" key="3">
    <source>
        <dbReference type="Proteomes" id="UP000799421"/>
    </source>
</evidence>
<reference evidence="2" key="1">
    <citation type="journal article" date="2020" name="Stud. Mycol.">
        <title>101 Dothideomycetes genomes: a test case for predicting lifestyles and emergence of pathogens.</title>
        <authorList>
            <person name="Haridas S."/>
            <person name="Albert R."/>
            <person name="Binder M."/>
            <person name="Bloem J."/>
            <person name="Labutti K."/>
            <person name="Salamov A."/>
            <person name="Andreopoulos B."/>
            <person name="Baker S."/>
            <person name="Barry K."/>
            <person name="Bills G."/>
            <person name="Bluhm B."/>
            <person name="Cannon C."/>
            <person name="Castanera R."/>
            <person name="Culley D."/>
            <person name="Daum C."/>
            <person name="Ezra D."/>
            <person name="Gonzalez J."/>
            <person name="Henrissat B."/>
            <person name="Kuo A."/>
            <person name="Liang C."/>
            <person name="Lipzen A."/>
            <person name="Lutzoni F."/>
            <person name="Magnuson J."/>
            <person name="Mondo S."/>
            <person name="Nolan M."/>
            <person name="Ohm R."/>
            <person name="Pangilinan J."/>
            <person name="Park H.-J."/>
            <person name="Ramirez L."/>
            <person name="Alfaro M."/>
            <person name="Sun H."/>
            <person name="Tritt A."/>
            <person name="Yoshinaga Y."/>
            <person name="Zwiers L.-H."/>
            <person name="Turgeon B."/>
            <person name="Goodwin S."/>
            <person name="Spatafora J."/>
            <person name="Crous P."/>
            <person name="Grigoriev I."/>
        </authorList>
    </citation>
    <scope>NUCLEOTIDE SEQUENCE</scope>
    <source>
        <strain evidence="2">CBS 480.64</strain>
    </source>
</reference>
<dbReference type="Pfam" id="PF14087">
    <property type="entry name" value="DUF4267"/>
    <property type="match status" value="1"/>
</dbReference>
<dbReference type="OrthoDB" id="3905156at2759"/>
<dbReference type="Proteomes" id="UP000799421">
    <property type="component" value="Unassembled WGS sequence"/>
</dbReference>